<dbReference type="EMBL" id="JAEFBK010000012">
    <property type="protein sequence ID" value="KAG7544033.1"/>
    <property type="molecule type" value="Genomic_DNA"/>
</dbReference>
<dbReference type="Pfam" id="PF17919">
    <property type="entry name" value="RT_RNaseH_2"/>
    <property type="match status" value="1"/>
</dbReference>
<accession>A0A8T1YDS7</accession>
<dbReference type="Proteomes" id="UP000694240">
    <property type="component" value="Chromosome 12"/>
</dbReference>
<dbReference type="CDD" id="cd00303">
    <property type="entry name" value="retropepsin_like"/>
    <property type="match status" value="1"/>
</dbReference>
<dbReference type="InterPro" id="IPR005162">
    <property type="entry name" value="Retrotrans_gag_dom"/>
</dbReference>
<organism evidence="4 5">
    <name type="scientific">Arabidopsis thaliana x Arabidopsis arenosa</name>
    <dbReference type="NCBI Taxonomy" id="1240361"/>
    <lineage>
        <taxon>Eukaryota</taxon>
        <taxon>Viridiplantae</taxon>
        <taxon>Streptophyta</taxon>
        <taxon>Embryophyta</taxon>
        <taxon>Tracheophyta</taxon>
        <taxon>Spermatophyta</taxon>
        <taxon>Magnoliopsida</taxon>
        <taxon>eudicotyledons</taxon>
        <taxon>Gunneridae</taxon>
        <taxon>Pentapetalae</taxon>
        <taxon>rosids</taxon>
        <taxon>malvids</taxon>
        <taxon>Brassicales</taxon>
        <taxon>Brassicaceae</taxon>
        <taxon>Camelineae</taxon>
        <taxon>Arabidopsis</taxon>
    </lineage>
</organism>
<dbReference type="Pfam" id="PF03732">
    <property type="entry name" value="Retrotrans_gag"/>
    <property type="match status" value="1"/>
</dbReference>
<dbReference type="CDD" id="cd09279">
    <property type="entry name" value="RNase_HI_like"/>
    <property type="match status" value="1"/>
</dbReference>
<comment type="caution">
    <text evidence="4">The sequence shown here is derived from an EMBL/GenBank/DDBJ whole genome shotgun (WGS) entry which is preliminary data.</text>
</comment>
<feature type="compositionally biased region" description="Basic and acidic residues" evidence="1">
    <location>
        <begin position="444"/>
        <end position="467"/>
    </location>
</feature>
<dbReference type="PROSITE" id="PS50879">
    <property type="entry name" value="RNASE_H_1"/>
    <property type="match status" value="1"/>
</dbReference>
<dbReference type="GO" id="GO:0003676">
    <property type="term" value="F:nucleic acid binding"/>
    <property type="evidence" value="ECO:0007669"/>
    <property type="project" value="InterPro"/>
</dbReference>
<evidence type="ECO:0000313" key="4">
    <source>
        <dbReference type="EMBL" id="KAG7544033.1"/>
    </source>
</evidence>
<feature type="region of interest" description="Disordered" evidence="1">
    <location>
        <begin position="444"/>
        <end position="470"/>
    </location>
</feature>
<dbReference type="InterPro" id="IPR001584">
    <property type="entry name" value="Integrase_cat-core"/>
</dbReference>
<feature type="compositionally biased region" description="Acidic residues" evidence="1">
    <location>
        <begin position="97"/>
        <end position="107"/>
    </location>
</feature>
<feature type="domain" description="RNase H type-1" evidence="2">
    <location>
        <begin position="1023"/>
        <end position="1152"/>
    </location>
</feature>
<feature type="compositionally biased region" description="Polar residues" evidence="1">
    <location>
        <begin position="374"/>
        <end position="389"/>
    </location>
</feature>
<dbReference type="GO" id="GO:0015074">
    <property type="term" value="P:DNA integration"/>
    <property type="evidence" value="ECO:0007669"/>
    <property type="project" value="InterPro"/>
</dbReference>
<dbReference type="CDD" id="cd09274">
    <property type="entry name" value="RNase_HI_RT_Ty3"/>
    <property type="match status" value="1"/>
</dbReference>
<evidence type="ECO:0000259" key="2">
    <source>
        <dbReference type="PROSITE" id="PS50879"/>
    </source>
</evidence>
<keyword evidence="5" id="KW-1185">Reference proteome</keyword>
<evidence type="ECO:0000313" key="5">
    <source>
        <dbReference type="Proteomes" id="UP000694240"/>
    </source>
</evidence>
<dbReference type="InterPro" id="IPR000477">
    <property type="entry name" value="RT_dom"/>
</dbReference>
<feature type="compositionally biased region" description="Polar residues" evidence="1">
    <location>
        <begin position="74"/>
        <end position="94"/>
    </location>
</feature>
<reference evidence="4 5" key="1">
    <citation type="submission" date="2020-12" db="EMBL/GenBank/DDBJ databases">
        <title>Concerted genomic and epigenomic changes stabilize Arabidopsis allopolyploids.</title>
        <authorList>
            <person name="Chen Z."/>
        </authorList>
    </citation>
    <scope>NUCLEOTIDE SEQUENCE [LARGE SCALE GENOMIC DNA]</scope>
    <source>
        <strain evidence="4">Allo738</strain>
        <tissue evidence="4">Leaf</tissue>
    </source>
</reference>
<dbReference type="Pfam" id="PF13456">
    <property type="entry name" value="RVT_3"/>
    <property type="match status" value="1"/>
</dbReference>
<feature type="region of interest" description="Disordered" evidence="1">
    <location>
        <begin position="1182"/>
        <end position="1246"/>
    </location>
</feature>
<dbReference type="CDD" id="cd01647">
    <property type="entry name" value="RT_LTR"/>
    <property type="match status" value="1"/>
</dbReference>
<dbReference type="InterPro" id="IPR041577">
    <property type="entry name" value="RT_RNaseH_2"/>
</dbReference>
<dbReference type="InterPro" id="IPR002156">
    <property type="entry name" value="RNaseH_domain"/>
</dbReference>
<gene>
    <name evidence="4" type="ORF">ISN45_Aa07g039060</name>
</gene>
<dbReference type="Pfam" id="PF00078">
    <property type="entry name" value="RVT_1"/>
    <property type="match status" value="1"/>
</dbReference>
<dbReference type="PANTHER" id="PTHR48475:SF2">
    <property type="entry name" value="RIBONUCLEASE H"/>
    <property type="match status" value="1"/>
</dbReference>
<feature type="domain" description="Integrase catalytic" evidence="3">
    <location>
        <begin position="1385"/>
        <end position="1544"/>
    </location>
</feature>
<dbReference type="GO" id="GO:0004523">
    <property type="term" value="F:RNA-DNA hybrid ribonuclease activity"/>
    <property type="evidence" value="ECO:0007669"/>
    <property type="project" value="InterPro"/>
</dbReference>
<dbReference type="PROSITE" id="PS50994">
    <property type="entry name" value="INTEGRASE"/>
    <property type="match status" value="1"/>
</dbReference>
<evidence type="ECO:0000256" key="1">
    <source>
        <dbReference type="SAM" id="MobiDB-lite"/>
    </source>
</evidence>
<dbReference type="Pfam" id="PF00665">
    <property type="entry name" value="rve"/>
    <property type="match status" value="1"/>
</dbReference>
<name>A0A8T1YDS7_9BRAS</name>
<dbReference type="PANTHER" id="PTHR48475">
    <property type="entry name" value="RIBONUCLEASE H"/>
    <property type="match status" value="1"/>
</dbReference>
<protein>
    <submittedName>
        <fullName evidence="4">Integrase catalytic core</fullName>
    </submittedName>
</protein>
<proteinExistence type="predicted"/>
<sequence>MSGASIPDSTVAEALKTMQQAITEMSQKFSDVEKAVDTLKTTQVSLGQNINTIQSRVRSLGAGSTVGVRRSMFSTPNSRVRSETNEQTTSNPTIQPDVEEETQLGDEDQLVDQYDQDSFDQLETMRKVSQELKEMKSKFHQATSSEPDINRVIEEARRTPFIPRIANLRIKDSRKLKLDPYSGLEDPKSYLAAFLIAAGRVELDEADEDAGYCKLFSENLCGQALMWFTQLEPGSINNFDELSAVFLKQYSILMDKSVSDADLWNLTQGPNESLRTFFTKFKGVLSKLPRISQQSALSALRKGLWHDSRFKEDLILHKPDTIQDALFRANNWMEVEDEKESFAKRNKQAKPAVAFPAKKFEPRENQGPKKFGSQPLNNTVGKQFQGKGRSNTWVRDESLHCDIHKVTGHLTKDCSVLKKHLAELWASGDLSKFKIEDFVKEYHEAKDTPKDQNLKRPRQSNEEEPRSSKGKINVIIGGSKLCRDTINAIKKHRRNVLFKANLGEEMDFQGTSISFDEEETSHLERPHDDALVITLDVANFEVSRILVDTGSSVDLIFLGTLERMGISRADIVGPPSPLVAFTSESAMSLGTIKLPVLAKTSDMPGIDPSIICHKLNVDPSFKPVKQKRRKLGVERAKAVNDEVDKLLKIGSIREVQYPEWVANTVVVKKKNGKDRVCIDFTDLNKACPKDSFPLPHIDRLVESTAGNELLTFMDAFSGYNQIMMDPEDQEKTSFITDRGTYCYKVMPFGLKNAGATYQRLVNKMFHEHLGKTMEVYIDDMLLNPAKCTFGVPSGEFLGYIVTKRGIEANPNQINAFLNMPSPKNFKEVQRLTGRIAALNRFISRSTDKSLPFYQILKGNKGFLWDEKCEEAFGQLKAYLTTPPVLSKPEVDEKLYLYVSVSKHAVSGVLVREDRGEQKPIYYISKSMTDPETRYTMMEKLALAVVTSARKLRPYFQSHPIEVLTNQPLRTILHSPNQSGRLAKWAVELSEYDIEYKSRVSMKAQVLADFLTELPVLGTPEQPENQTWKLYVDGSSSKQGSGVGIKLESPTSEILEQSFRLLFNASNNEAEYEALIAGLRLAQGVGAEEVVAYCDSQLVVNQFNGDYEAKDLRMEAYLEVVKGLSKDFRKFELIRIPRGENTTADALAALASTLDPELKRIIPVECIAERNIKTGKEVLAVTRSRAAARERGEPEVELPPVKRRKSKKHNKEPDVLPETVIETEPIVEGDRPEPDLEPNEHPEPEPRVFHEIDQIPAKDWGADWREPIKRYIVTGELPKNKWQARKMRIVSAKFCLSKDTLYKRGVSDPYLLCIFGPEVEVVIREVHEGLCGSHASGRAMAFKIKRMGYYWPTMITDCVKFAQKCKRCQLHAPMIHQPSELFSSISAPYPFMRWSMDIIGPLHRSTRGAQYLLVLTDYFSKWIEAEAYASIKDSAVNTFIWKNIICRHGVPYEIVTDNGPQFISHEFEAFCSEWGIKVSYSTPRYPQGNGQAEAANKTILSNLKKRLSHLKGGWYDELQPVLWAYRTTPRRPTGETPFSLVYGMEAVVPAELNVPGLRRTEAPLNEEENSAMLDDSLDTINERRDQALIRIQNYQQAAARYYNSKVKSRPFFVGDYVLRRVFDNKKEEGAGKLGINWEGPYIVTEVVRNGVYRLKDLEGSPVQRPWNVINLKKFYV</sequence>
<dbReference type="Pfam" id="PF17921">
    <property type="entry name" value="Integrase_H2C2"/>
    <property type="match status" value="1"/>
</dbReference>
<feature type="compositionally biased region" description="Basic residues" evidence="1">
    <location>
        <begin position="1200"/>
        <end position="1209"/>
    </location>
</feature>
<dbReference type="InterPro" id="IPR041588">
    <property type="entry name" value="Integrase_H2C2"/>
</dbReference>
<feature type="compositionally biased region" description="Basic and acidic residues" evidence="1">
    <location>
        <begin position="1227"/>
        <end position="1246"/>
    </location>
</feature>
<evidence type="ECO:0000259" key="3">
    <source>
        <dbReference type="PROSITE" id="PS50994"/>
    </source>
</evidence>
<feature type="region of interest" description="Disordered" evidence="1">
    <location>
        <begin position="74"/>
        <end position="107"/>
    </location>
</feature>
<feature type="region of interest" description="Disordered" evidence="1">
    <location>
        <begin position="362"/>
        <end position="389"/>
    </location>
</feature>